<sequence>MYRLQTYTREQGPSKSHVTGILSMKTDQNPHHQPQGSSGRADPWPSTATDQPQLCRPCSRRKASHECCK</sequence>
<organism evidence="2 3">
    <name type="scientific">Linum trigynum</name>
    <dbReference type="NCBI Taxonomy" id="586398"/>
    <lineage>
        <taxon>Eukaryota</taxon>
        <taxon>Viridiplantae</taxon>
        <taxon>Streptophyta</taxon>
        <taxon>Embryophyta</taxon>
        <taxon>Tracheophyta</taxon>
        <taxon>Spermatophyta</taxon>
        <taxon>Magnoliopsida</taxon>
        <taxon>eudicotyledons</taxon>
        <taxon>Gunneridae</taxon>
        <taxon>Pentapetalae</taxon>
        <taxon>rosids</taxon>
        <taxon>fabids</taxon>
        <taxon>Malpighiales</taxon>
        <taxon>Linaceae</taxon>
        <taxon>Linum</taxon>
    </lineage>
</organism>
<reference evidence="2 3" key="1">
    <citation type="submission" date="2024-04" db="EMBL/GenBank/DDBJ databases">
        <authorList>
            <person name="Fracassetti M."/>
        </authorList>
    </citation>
    <scope>NUCLEOTIDE SEQUENCE [LARGE SCALE GENOMIC DNA]</scope>
</reference>
<evidence type="ECO:0000313" key="2">
    <source>
        <dbReference type="EMBL" id="CAL1401030.1"/>
    </source>
</evidence>
<keyword evidence="3" id="KW-1185">Reference proteome</keyword>
<dbReference type="EMBL" id="OZ034820">
    <property type="protein sequence ID" value="CAL1401030.1"/>
    <property type="molecule type" value="Genomic_DNA"/>
</dbReference>
<protein>
    <submittedName>
        <fullName evidence="2">Uncharacterized protein</fullName>
    </submittedName>
</protein>
<dbReference type="Proteomes" id="UP001497516">
    <property type="component" value="Chromosome 7"/>
</dbReference>
<evidence type="ECO:0000313" key="3">
    <source>
        <dbReference type="Proteomes" id="UP001497516"/>
    </source>
</evidence>
<feature type="region of interest" description="Disordered" evidence="1">
    <location>
        <begin position="1"/>
        <end position="69"/>
    </location>
</feature>
<proteinExistence type="predicted"/>
<accession>A0AAV2FUH5</accession>
<gene>
    <name evidence="2" type="ORF">LTRI10_LOCUS41114</name>
</gene>
<feature type="compositionally biased region" description="Polar residues" evidence="1">
    <location>
        <begin position="1"/>
        <end position="17"/>
    </location>
</feature>
<name>A0AAV2FUH5_9ROSI</name>
<evidence type="ECO:0000256" key="1">
    <source>
        <dbReference type="SAM" id="MobiDB-lite"/>
    </source>
</evidence>
<dbReference type="AlphaFoldDB" id="A0AAV2FUH5"/>
<feature type="compositionally biased region" description="Polar residues" evidence="1">
    <location>
        <begin position="25"/>
        <end position="38"/>
    </location>
</feature>